<dbReference type="Proteomes" id="UP000237105">
    <property type="component" value="Unassembled WGS sequence"/>
</dbReference>
<protein>
    <submittedName>
        <fullName evidence="1">Uncharacterized protein</fullName>
    </submittedName>
</protein>
<comment type="caution">
    <text evidence="1">The sequence shown here is derived from an EMBL/GenBank/DDBJ whole genome shotgun (WGS) entry which is preliminary data.</text>
</comment>
<reference evidence="2" key="1">
    <citation type="submission" date="2016-06" db="EMBL/GenBank/DDBJ databases">
        <title>Parallel loss of symbiosis genes in relatives of nitrogen-fixing non-legume Parasponia.</title>
        <authorList>
            <person name="Van Velzen R."/>
            <person name="Holmer R."/>
            <person name="Bu F."/>
            <person name="Rutten L."/>
            <person name="Van Zeijl A."/>
            <person name="Liu W."/>
            <person name="Santuari L."/>
            <person name="Cao Q."/>
            <person name="Sharma T."/>
            <person name="Shen D."/>
            <person name="Roswanjaya Y."/>
            <person name="Wardhani T."/>
            <person name="Kalhor M.S."/>
            <person name="Jansen J."/>
            <person name="Van den Hoogen J."/>
            <person name="Gungor B."/>
            <person name="Hartog M."/>
            <person name="Hontelez J."/>
            <person name="Verver J."/>
            <person name="Yang W.-C."/>
            <person name="Schijlen E."/>
            <person name="Repin R."/>
            <person name="Schilthuizen M."/>
            <person name="Schranz E."/>
            <person name="Heidstra R."/>
            <person name="Miyata K."/>
            <person name="Fedorova E."/>
            <person name="Kohlen W."/>
            <person name="Bisseling T."/>
            <person name="Smit S."/>
            <person name="Geurts R."/>
        </authorList>
    </citation>
    <scope>NUCLEOTIDE SEQUENCE [LARGE SCALE GENOMIC DNA]</scope>
    <source>
        <strain evidence="2">cv. WU1-14</strain>
    </source>
</reference>
<proteinExistence type="predicted"/>
<evidence type="ECO:0000313" key="2">
    <source>
        <dbReference type="Proteomes" id="UP000237105"/>
    </source>
</evidence>
<evidence type="ECO:0000313" key="1">
    <source>
        <dbReference type="EMBL" id="PON48884.1"/>
    </source>
</evidence>
<feature type="non-terminal residue" evidence="1">
    <location>
        <position position="1"/>
    </location>
</feature>
<sequence>GFHLVRVKAQMDPTTLKNDKFDHSGVSQCFPDRIVLGPVPIPVMDMVSLETSGVVVSGSKHSINKVKDHTATPDLVGLGNAHERALEIDAGVAE</sequence>
<dbReference type="AlphaFoldDB" id="A0A2P5BJB1"/>
<gene>
    <name evidence="1" type="ORF">PanWU01x14_234170</name>
</gene>
<name>A0A2P5BJB1_PARAD</name>
<keyword evidence="2" id="KW-1185">Reference proteome</keyword>
<accession>A0A2P5BJB1</accession>
<organism evidence="1 2">
    <name type="scientific">Parasponia andersonii</name>
    <name type="common">Sponia andersonii</name>
    <dbReference type="NCBI Taxonomy" id="3476"/>
    <lineage>
        <taxon>Eukaryota</taxon>
        <taxon>Viridiplantae</taxon>
        <taxon>Streptophyta</taxon>
        <taxon>Embryophyta</taxon>
        <taxon>Tracheophyta</taxon>
        <taxon>Spermatophyta</taxon>
        <taxon>Magnoliopsida</taxon>
        <taxon>eudicotyledons</taxon>
        <taxon>Gunneridae</taxon>
        <taxon>Pentapetalae</taxon>
        <taxon>rosids</taxon>
        <taxon>fabids</taxon>
        <taxon>Rosales</taxon>
        <taxon>Cannabaceae</taxon>
        <taxon>Parasponia</taxon>
    </lineage>
</organism>
<dbReference type="EMBL" id="JXTB01000270">
    <property type="protein sequence ID" value="PON48884.1"/>
    <property type="molecule type" value="Genomic_DNA"/>
</dbReference>